<organism evidence="1 2">
    <name type="scientific">Paenibacillus phage Likha</name>
    <dbReference type="NCBI Taxonomy" id="2070193"/>
    <lineage>
        <taxon>Viruses</taxon>
        <taxon>Duplodnaviria</taxon>
        <taxon>Heunggongvirae</taxon>
        <taxon>Uroviricota</taxon>
        <taxon>Caudoviricetes</taxon>
        <taxon>Fernvirus</taxon>
        <taxon>Fernvirus likha</taxon>
    </lineage>
</organism>
<dbReference type="EMBL" id="MG727702">
    <property type="protein sequence ID" value="AUS03926.1"/>
    <property type="molecule type" value="Genomic_DNA"/>
</dbReference>
<name>A0A2I7SDH5_9CAUD</name>
<sequence>MYSPSGLFILHKNNLPQRQVILISDSIYPMTEVKRCLDLWNQKGCGKEFKSYFLFFSIYFLFGHTKKAHSPIVQV</sequence>
<gene>
    <name evidence="1" type="ORF">LIKHA_27</name>
</gene>
<proteinExistence type="predicted"/>
<keyword evidence="2" id="KW-1185">Reference proteome</keyword>
<evidence type="ECO:0000313" key="2">
    <source>
        <dbReference type="Proteomes" id="UP000241929"/>
    </source>
</evidence>
<accession>A0A2I7SDH5</accession>
<reference evidence="1 2" key="1">
    <citation type="submission" date="2017-12" db="EMBL/GenBank/DDBJ databases">
        <authorList>
            <person name="Hurst M.R.H."/>
        </authorList>
    </citation>
    <scope>NUCLEOTIDE SEQUENCE [LARGE SCALE GENOMIC DNA]</scope>
</reference>
<dbReference type="Proteomes" id="UP000241929">
    <property type="component" value="Genome"/>
</dbReference>
<evidence type="ECO:0000313" key="1">
    <source>
        <dbReference type="EMBL" id="AUS03926.1"/>
    </source>
</evidence>
<protein>
    <submittedName>
        <fullName evidence="1">Uncharacterized protein</fullName>
    </submittedName>
</protein>